<dbReference type="SUPFAM" id="SSF53474">
    <property type="entry name" value="alpha/beta-Hydrolases"/>
    <property type="match status" value="1"/>
</dbReference>
<comment type="caution">
    <text evidence="4">The sequence shown here is derived from an EMBL/GenBank/DDBJ whole genome shotgun (WGS) entry which is preliminary data.</text>
</comment>
<dbReference type="InterPro" id="IPR029058">
    <property type="entry name" value="AB_hydrolase_fold"/>
</dbReference>
<gene>
    <name evidence="4" type="ORF">UCRPC4_g04614</name>
</gene>
<dbReference type="Proteomes" id="UP000053317">
    <property type="component" value="Unassembled WGS sequence"/>
</dbReference>
<comment type="similarity">
    <text evidence="2">Belongs to the AB hydrolase superfamily. Epoxide hydrolase family.</text>
</comment>
<protein>
    <submittedName>
        <fullName evidence="4">Putative epoxide hydrolase</fullName>
    </submittedName>
</protein>
<dbReference type="PRINTS" id="PR00412">
    <property type="entry name" value="EPOXHYDRLASE"/>
</dbReference>
<keyword evidence="1 4" id="KW-0378">Hydrolase</keyword>
<evidence type="ECO:0000256" key="1">
    <source>
        <dbReference type="ARBA" id="ARBA00022801"/>
    </source>
</evidence>
<dbReference type="InterPro" id="IPR000073">
    <property type="entry name" value="AB_hydrolase_1"/>
</dbReference>
<accession>A0A0G2GQZ4</accession>
<organism evidence="4 5">
    <name type="scientific">Phaeomoniella chlamydospora</name>
    <name type="common">Phaeoacremonium chlamydosporum</name>
    <dbReference type="NCBI Taxonomy" id="158046"/>
    <lineage>
        <taxon>Eukaryota</taxon>
        <taxon>Fungi</taxon>
        <taxon>Dikarya</taxon>
        <taxon>Ascomycota</taxon>
        <taxon>Pezizomycotina</taxon>
        <taxon>Eurotiomycetes</taxon>
        <taxon>Chaetothyriomycetidae</taxon>
        <taxon>Phaeomoniellales</taxon>
        <taxon>Phaeomoniellaceae</taxon>
        <taxon>Phaeomoniella</taxon>
    </lineage>
</organism>
<dbReference type="InterPro" id="IPR000639">
    <property type="entry name" value="Epox_hydrolase-like"/>
</dbReference>
<reference evidence="4 5" key="1">
    <citation type="submission" date="2015-05" db="EMBL/GenBank/DDBJ databases">
        <title>Distinctive expansion of gene families associated with plant cell wall degradation and secondary metabolism in the genomes of grapevine trunk pathogens.</title>
        <authorList>
            <person name="Lawrence D.P."/>
            <person name="Travadon R."/>
            <person name="Rolshausen P.E."/>
            <person name="Baumgartner K."/>
        </authorList>
    </citation>
    <scope>NUCLEOTIDE SEQUENCE [LARGE SCALE GENOMIC DNA]</scope>
    <source>
        <strain evidence="4">UCRPC4</strain>
    </source>
</reference>
<dbReference type="Pfam" id="PF00561">
    <property type="entry name" value="Abhydrolase_1"/>
    <property type="match status" value="1"/>
</dbReference>
<evidence type="ECO:0000313" key="4">
    <source>
        <dbReference type="EMBL" id="KKY19240.1"/>
    </source>
</evidence>
<dbReference type="OrthoDB" id="408373at2759"/>
<proteinExistence type="inferred from homology"/>
<name>A0A0G2GQZ4_PHACM</name>
<dbReference type="PRINTS" id="PR00111">
    <property type="entry name" value="ABHYDROLASE"/>
</dbReference>
<dbReference type="EMBL" id="LCWF01000109">
    <property type="protein sequence ID" value="KKY19240.1"/>
    <property type="molecule type" value="Genomic_DNA"/>
</dbReference>
<evidence type="ECO:0000256" key="2">
    <source>
        <dbReference type="ARBA" id="ARBA00038334"/>
    </source>
</evidence>
<dbReference type="Gene3D" id="3.40.50.1820">
    <property type="entry name" value="alpha/beta hydrolase"/>
    <property type="match status" value="1"/>
</dbReference>
<dbReference type="GO" id="GO:0016787">
    <property type="term" value="F:hydrolase activity"/>
    <property type="evidence" value="ECO:0007669"/>
    <property type="project" value="UniProtKB-KW"/>
</dbReference>
<feature type="domain" description="AB hydrolase-1" evidence="3">
    <location>
        <begin position="42"/>
        <end position="151"/>
    </location>
</feature>
<sequence>MTSDLPPLPLPKGISSRTINTSPYGLNFHILEAGYTPTRLKPLILLLHGFPDLAYSWRHVIPLLASAGYYVVAPDQRGYGRTSGWDTSGFSQVNLQEFSMIRLVTDIVVLVNALGYRKVTCLVGHDFGAVAAAHCAVSRPDLFEKLVLMSHPFKGTLNLPFNTANGAELPSGPVPVDMEAELAKLDRPRKHYRWYYSSEVANEEMLEPKDTLHDFLRGYFHLKSADWEGNDPQPLKGWEADEFAKMPVYYVMDKEDGMRAAVAREMKREDSEIISRKGSRWLSDEELGVYVQEFSRTGFQGGLNWYRVQTDAVLRRDTALLAGRKIEVPCFYVSGLKDWGNHQEPGSLKKMKDHCTRLVAIKFIEGAGHWLPQEQPREATNAILGAVSENI</sequence>
<reference evidence="4 5" key="2">
    <citation type="submission" date="2015-05" db="EMBL/GenBank/DDBJ databases">
        <authorList>
            <person name="Morales-Cruz A."/>
            <person name="Amrine K.C."/>
            <person name="Cantu D."/>
        </authorList>
    </citation>
    <scope>NUCLEOTIDE SEQUENCE [LARGE SCALE GENOMIC DNA]</scope>
    <source>
        <strain evidence="4">UCRPC4</strain>
    </source>
</reference>
<keyword evidence="5" id="KW-1185">Reference proteome</keyword>
<evidence type="ECO:0000313" key="5">
    <source>
        <dbReference type="Proteomes" id="UP000053317"/>
    </source>
</evidence>
<dbReference type="PANTHER" id="PTHR43329">
    <property type="entry name" value="EPOXIDE HYDROLASE"/>
    <property type="match status" value="1"/>
</dbReference>
<dbReference type="AlphaFoldDB" id="A0A0G2GQZ4"/>
<evidence type="ECO:0000259" key="3">
    <source>
        <dbReference type="Pfam" id="PF00561"/>
    </source>
</evidence>